<dbReference type="Pfam" id="PF00196">
    <property type="entry name" value="GerE"/>
    <property type="match status" value="1"/>
</dbReference>
<feature type="domain" description="HTH luxR-type" evidence="6">
    <location>
        <begin position="141"/>
        <end position="179"/>
    </location>
</feature>
<dbReference type="InterPro" id="IPR001789">
    <property type="entry name" value="Sig_transdc_resp-reg_receiver"/>
</dbReference>
<dbReference type="EMBL" id="VBAO01000357">
    <property type="protein sequence ID" value="TMI78623.1"/>
    <property type="molecule type" value="Genomic_DNA"/>
</dbReference>
<dbReference type="AlphaFoldDB" id="A0A537J556"/>
<keyword evidence="4" id="KW-0804">Transcription</keyword>
<dbReference type="PRINTS" id="PR00038">
    <property type="entry name" value="HTHLUXR"/>
</dbReference>
<evidence type="ECO:0000256" key="3">
    <source>
        <dbReference type="ARBA" id="ARBA00023125"/>
    </source>
</evidence>
<dbReference type="GO" id="GO:0000160">
    <property type="term" value="P:phosphorelay signal transduction system"/>
    <property type="evidence" value="ECO:0007669"/>
    <property type="project" value="InterPro"/>
</dbReference>
<dbReference type="CDD" id="cd06170">
    <property type="entry name" value="LuxR_C_like"/>
    <property type="match status" value="1"/>
</dbReference>
<evidence type="ECO:0000313" key="9">
    <source>
        <dbReference type="Proteomes" id="UP000320048"/>
    </source>
</evidence>
<dbReference type="InterPro" id="IPR058245">
    <property type="entry name" value="NreC/VraR/RcsB-like_REC"/>
</dbReference>
<name>A0A537J556_9BACT</name>
<protein>
    <submittedName>
        <fullName evidence="8">Response regulator transcription factor</fullName>
    </submittedName>
</protein>
<keyword evidence="3" id="KW-0238">DNA-binding</keyword>
<evidence type="ECO:0000256" key="5">
    <source>
        <dbReference type="PROSITE-ProRule" id="PRU00169"/>
    </source>
</evidence>
<evidence type="ECO:0000256" key="4">
    <source>
        <dbReference type="ARBA" id="ARBA00023163"/>
    </source>
</evidence>
<evidence type="ECO:0000313" key="8">
    <source>
        <dbReference type="EMBL" id="TMI78623.1"/>
    </source>
</evidence>
<dbReference type="GO" id="GO:0006355">
    <property type="term" value="P:regulation of DNA-templated transcription"/>
    <property type="evidence" value="ECO:0007669"/>
    <property type="project" value="InterPro"/>
</dbReference>
<dbReference type="InterPro" id="IPR016032">
    <property type="entry name" value="Sig_transdc_resp-reg_C-effctor"/>
</dbReference>
<accession>A0A537J556</accession>
<dbReference type="SUPFAM" id="SSF52172">
    <property type="entry name" value="CheY-like"/>
    <property type="match status" value="1"/>
</dbReference>
<comment type="caution">
    <text evidence="8">The sequence shown here is derived from an EMBL/GenBank/DDBJ whole genome shotgun (WGS) entry which is preliminary data.</text>
</comment>
<dbReference type="CDD" id="cd17535">
    <property type="entry name" value="REC_NarL-like"/>
    <property type="match status" value="1"/>
</dbReference>
<dbReference type="SMART" id="SM00421">
    <property type="entry name" value="HTH_LUXR"/>
    <property type="match status" value="1"/>
</dbReference>
<dbReference type="Pfam" id="PF00072">
    <property type="entry name" value="Response_reg"/>
    <property type="match status" value="1"/>
</dbReference>
<keyword evidence="2" id="KW-0805">Transcription regulation</keyword>
<dbReference type="PROSITE" id="PS50043">
    <property type="entry name" value="HTH_LUXR_2"/>
    <property type="match status" value="1"/>
</dbReference>
<gene>
    <name evidence="8" type="ORF">E6H04_12115</name>
</gene>
<dbReference type="Proteomes" id="UP000320048">
    <property type="component" value="Unassembled WGS sequence"/>
</dbReference>
<reference evidence="8 9" key="1">
    <citation type="journal article" date="2019" name="Nat. Microbiol.">
        <title>Mediterranean grassland soil C-N compound turnover is dependent on rainfall and depth, and is mediated by genomically divergent microorganisms.</title>
        <authorList>
            <person name="Diamond S."/>
            <person name="Andeer P.F."/>
            <person name="Li Z."/>
            <person name="Crits-Christoph A."/>
            <person name="Burstein D."/>
            <person name="Anantharaman K."/>
            <person name="Lane K.R."/>
            <person name="Thomas B.C."/>
            <person name="Pan C."/>
            <person name="Northen T.R."/>
            <person name="Banfield J.F."/>
        </authorList>
    </citation>
    <scope>NUCLEOTIDE SEQUENCE [LARGE SCALE GENOMIC DNA]</scope>
    <source>
        <strain evidence="8">NP_7</strain>
    </source>
</reference>
<feature type="domain" description="Response regulatory" evidence="7">
    <location>
        <begin position="4"/>
        <end position="119"/>
    </location>
</feature>
<organism evidence="8 9">
    <name type="scientific">Candidatus Segetimicrobium genomatis</name>
    <dbReference type="NCBI Taxonomy" id="2569760"/>
    <lineage>
        <taxon>Bacteria</taxon>
        <taxon>Bacillati</taxon>
        <taxon>Candidatus Sysuimicrobiota</taxon>
        <taxon>Candidatus Sysuimicrobiia</taxon>
        <taxon>Candidatus Sysuimicrobiales</taxon>
        <taxon>Candidatus Segetimicrobiaceae</taxon>
        <taxon>Candidatus Segetimicrobium</taxon>
    </lineage>
</organism>
<feature type="modified residue" description="4-aspartylphosphate" evidence="5">
    <location>
        <position position="54"/>
    </location>
</feature>
<dbReference type="SMART" id="SM00448">
    <property type="entry name" value="REC"/>
    <property type="match status" value="1"/>
</dbReference>
<dbReference type="InterPro" id="IPR039420">
    <property type="entry name" value="WalR-like"/>
</dbReference>
<dbReference type="InterPro" id="IPR000792">
    <property type="entry name" value="Tscrpt_reg_LuxR_C"/>
</dbReference>
<feature type="non-terminal residue" evidence="8">
    <location>
        <position position="179"/>
    </location>
</feature>
<dbReference type="PANTHER" id="PTHR43214:SF41">
    <property type="entry name" value="NITRATE_NITRITE RESPONSE REGULATOR PROTEIN NARP"/>
    <property type="match status" value="1"/>
</dbReference>
<dbReference type="PANTHER" id="PTHR43214">
    <property type="entry name" value="TWO-COMPONENT RESPONSE REGULATOR"/>
    <property type="match status" value="1"/>
</dbReference>
<keyword evidence="1 5" id="KW-0597">Phosphoprotein</keyword>
<evidence type="ECO:0000259" key="6">
    <source>
        <dbReference type="PROSITE" id="PS50043"/>
    </source>
</evidence>
<dbReference type="PROSITE" id="PS50110">
    <property type="entry name" value="RESPONSE_REGULATORY"/>
    <property type="match status" value="1"/>
</dbReference>
<evidence type="ECO:0000259" key="7">
    <source>
        <dbReference type="PROSITE" id="PS50110"/>
    </source>
</evidence>
<proteinExistence type="predicted"/>
<sequence length="179" mass="19476">MSLRILLADDHRIFRQGVRALLEREGFRVDGEVADGHAAIEMAAQLNPDVVVLDLAMPMLNGLDAAREITRASPRTRTILLTMHAEDPYVARALHAGIRGYVLKSQAAEDLVQAIREVARGAVYLSPGVSQTVVEAYLAKRDLPPDPLTPREHQVLQLIAEGKTTKEIAALLGVSVKTA</sequence>
<dbReference type="SUPFAM" id="SSF46894">
    <property type="entry name" value="C-terminal effector domain of the bipartite response regulators"/>
    <property type="match status" value="1"/>
</dbReference>
<dbReference type="GO" id="GO:0003677">
    <property type="term" value="F:DNA binding"/>
    <property type="evidence" value="ECO:0007669"/>
    <property type="project" value="UniProtKB-KW"/>
</dbReference>
<dbReference type="Gene3D" id="3.40.50.2300">
    <property type="match status" value="1"/>
</dbReference>
<dbReference type="InterPro" id="IPR011006">
    <property type="entry name" value="CheY-like_superfamily"/>
</dbReference>
<evidence type="ECO:0000256" key="2">
    <source>
        <dbReference type="ARBA" id="ARBA00023015"/>
    </source>
</evidence>
<evidence type="ECO:0000256" key="1">
    <source>
        <dbReference type="ARBA" id="ARBA00022553"/>
    </source>
</evidence>